<dbReference type="InterPro" id="IPR015421">
    <property type="entry name" value="PyrdxlP-dep_Trfase_major"/>
</dbReference>
<evidence type="ECO:0000256" key="8">
    <source>
        <dbReference type="PIRSR" id="PIRSR000524-50"/>
    </source>
</evidence>
<name>A0A9P0DMU2_PHACE</name>
<feature type="domain" description="Aminotransferase class V" evidence="9">
    <location>
        <begin position="37"/>
        <end position="362"/>
    </location>
</feature>
<evidence type="ECO:0000313" key="10">
    <source>
        <dbReference type="EMBL" id="CAH1155952.1"/>
    </source>
</evidence>
<sequence length="395" mass="44229">MMKMEVAPPKVLKQPLVIPQRVLMGPGPSNVHPRVLHAMSHNVLGHMNQETFQIMDEIKEGIRYLFQTKNDLTLATSATGHSGMEAILCNLIEPGDKVLVAVNGLWGTRAADMAERYGGVVTEMTVKLGKNFTFDVIESFLSKVRPKLLFIVQGETSTGVFQPIEGLGKICHRYDCLLAVDLVATVGGVPFFMDKWEVDAAYTAVQKILSVPTGLAIMSFSPKAQKVIFDRKIPPKVFFWDMRILGQQWKCYDKPRIYHHTVSSSLLSALRESLAMLAEEGLENVIKRHEICYERLAKGLQDLGLKFFVEEEKDRLITVTSLIVRDEFDHKEFLDFCMKKYSLEIGTGLLGQTGGGKLLRVGLMGYNATLETVEFTLKVMKEAKDHAETKSSSKL</sequence>
<accession>A0A9P0DMU2</accession>
<dbReference type="GO" id="GO:0019265">
    <property type="term" value="P:glycine biosynthetic process, by transamination of glyoxylate"/>
    <property type="evidence" value="ECO:0007669"/>
    <property type="project" value="TreeGrafter"/>
</dbReference>
<keyword evidence="4" id="KW-0808">Transferase</keyword>
<dbReference type="Gene3D" id="3.40.640.10">
    <property type="entry name" value="Type I PLP-dependent aspartate aminotransferase-like (Major domain)"/>
    <property type="match status" value="1"/>
</dbReference>
<comment type="cofactor">
    <cofactor evidence="1 6 8">
        <name>pyridoxal 5'-phosphate</name>
        <dbReference type="ChEBI" id="CHEBI:597326"/>
    </cofactor>
</comment>
<proteinExistence type="inferred from homology"/>
<dbReference type="SUPFAM" id="SSF53383">
    <property type="entry name" value="PLP-dependent transferases"/>
    <property type="match status" value="1"/>
</dbReference>
<dbReference type="AlphaFoldDB" id="A0A9P0DMU2"/>
<dbReference type="EC" id="2.6.1.44" evidence="6"/>
<dbReference type="PANTHER" id="PTHR21152:SF40">
    <property type="entry name" value="ALANINE--GLYOXYLATE AMINOTRANSFERASE"/>
    <property type="match status" value="1"/>
</dbReference>
<dbReference type="PANTHER" id="PTHR21152">
    <property type="entry name" value="AMINOTRANSFERASE CLASS V"/>
    <property type="match status" value="1"/>
</dbReference>
<dbReference type="Gene3D" id="3.90.1150.10">
    <property type="entry name" value="Aspartate Aminotransferase, domain 1"/>
    <property type="match status" value="1"/>
</dbReference>
<dbReference type="GO" id="GO:0008453">
    <property type="term" value="F:alanine-glyoxylate transaminase activity"/>
    <property type="evidence" value="ECO:0007669"/>
    <property type="project" value="UniProtKB-EC"/>
</dbReference>
<dbReference type="OrthoDB" id="7403325at2759"/>
<reference evidence="10" key="2">
    <citation type="submission" date="2022-10" db="EMBL/GenBank/DDBJ databases">
        <authorList>
            <consortium name="ENA_rothamsted_submissions"/>
            <consortium name="culmorum"/>
            <person name="King R."/>
        </authorList>
    </citation>
    <scope>NUCLEOTIDE SEQUENCE</scope>
</reference>
<comment type="similarity">
    <text evidence="2 6">Belongs to the class-V pyridoxal-phosphate-dependent aminotransferase family.</text>
</comment>
<evidence type="ECO:0000256" key="5">
    <source>
        <dbReference type="ARBA" id="ARBA00022898"/>
    </source>
</evidence>
<gene>
    <name evidence="10" type="ORF">PHAECO_LOCUS6562</name>
</gene>
<keyword evidence="5 6" id="KW-0663">Pyridoxal phosphate</keyword>
<feature type="modified residue" description="N6-(pyridoxal phosphate)lysine" evidence="8">
    <location>
        <position position="207"/>
    </location>
</feature>
<evidence type="ECO:0000256" key="6">
    <source>
        <dbReference type="PIRNR" id="PIRNR000524"/>
    </source>
</evidence>
<evidence type="ECO:0000259" key="9">
    <source>
        <dbReference type="Pfam" id="PF00266"/>
    </source>
</evidence>
<dbReference type="InterPro" id="IPR015422">
    <property type="entry name" value="PyrdxlP-dep_Trfase_small"/>
</dbReference>
<keyword evidence="3" id="KW-0032">Aminotransferase</keyword>
<dbReference type="Proteomes" id="UP001153737">
    <property type="component" value="Chromosome 2"/>
</dbReference>
<dbReference type="InterPro" id="IPR024169">
    <property type="entry name" value="SP_NH2Trfase/AEP_transaminase"/>
</dbReference>
<dbReference type="Pfam" id="PF00266">
    <property type="entry name" value="Aminotran_5"/>
    <property type="match status" value="1"/>
</dbReference>
<keyword evidence="11" id="KW-1185">Reference proteome</keyword>
<evidence type="ECO:0000256" key="7">
    <source>
        <dbReference type="PIRSR" id="PIRSR000524-1"/>
    </source>
</evidence>
<dbReference type="EMBL" id="OU896708">
    <property type="protein sequence ID" value="CAH1155952.1"/>
    <property type="molecule type" value="Genomic_DNA"/>
</dbReference>
<protein>
    <recommendedName>
        <fullName evidence="6">Alanine--glyoxylate aminotransferase</fullName>
        <ecNumber evidence="6">2.6.1.44</ecNumber>
    </recommendedName>
</protein>
<organism evidence="10 11">
    <name type="scientific">Phaedon cochleariae</name>
    <name type="common">Mustard beetle</name>
    <dbReference type="NCBI Taxonomy" id="80249"/>
    <lineage>
        <taxon>Eukaryota</taxon>
        <taxon>Metazoa</taxon>
        <taxon>Ecdysozoa</taxon>
        <taxon>Arthropoda</taxon>
        <taxon>Hexapoda</taxon>
        <taxon>Insecta</taxon>
        <taxon>Pterygota</taxon>
        <taxon>Neoptera</taxon>
        <taxon>Endopterygota</taxon>
        <taxon>Coleoptera</taxon>
        <taxon>Polyphaga</taxon>
        <taxon>Cucujiformia</taxon>
        <taxon>Chrysomeloidea</taxon>
        <taxon>Chrysomelidae</taxon>
        <taxon>Chrysomelinae</taxon>
        <taxon>Chrysomelini</taxon>
        <taxon>Phaedon</taxon>
    </lineage>
</organism>
<dbReference type="GO" id="GO:0005777">
    <property type="term" value="C:peroxisome"/>
    <property type="evidence" value="ECO:0007669"/>
    <property type="project" value="TreeGrafter"/>
</dbReference>
<dbReference type="InterPro" id="IPR015424">
    <property type="entry name" value="PyrdxlP-dep_Trfase"/>
</dbReference>
<evidence type="ECO:0000313" key="11">
    <source>
        <dbReference type="Proteomes" id="UP001153737"/>
    </source>
</evidence>
<dbReference type="GO" id="GO:0004760">
    <property type="term" value="F:L-serine-pyruvate transaminase activity"/>
    <property type="evidence" value="ECO:0007669"/>
    <property type="project" value="TreeGrafter"/>
</dbReference>
<evidence type="ECO:0000256" key="4">
    <source>
        <dbReference type="ARBA" id="ARBA00022679"/>
    </source>
</evidence>
<evidence type="ECO:0000256" key="1">
    <source>
        <dbReference type="ARBA" id="ARBA00001933"/>
    </source>
</evidence>
<reference evidence="10" key="1">
    <citation type="submission" date="2022-01" db="EMBL/GenBank/DDBJ databases">
        <authorList>
            <person name="King R."/>
        </authorList>
    </citation>
    <scope>NUCLEOTIDE SEQUENCE</scope>
</reference>
<comment type="catalytic activity">
    <reaction evidence="6">
        <text>glyoxylate + L-alanine = glycine + pyruvate</text>
        <dbReference type="Rhea" id="RHEA:24248"/>
        <dbReference type="ChEBI" id="CHEBI:15361"/>
        <dbReference type="ChEBI" id="CHEBI:36655"/>
        <dbReference type="ChEBI" id="CHEBI:57305"/>
        <dbReference type="ChEBI" id="CHEBI:57972"/>
        <dbReference type="EC" id="2.6.1.44"/>
    </reaction>
</comment>
<dbReference type="InterPro" id="IPR000192">
    <property type="entry name" value="Aminotrans_V_dom"/>
</dbReference>
<dbReference type="FunFam" id="3.40.640.10:FF:000027">
    <property type="entry name" value="Serine--pyruvate aminotransferase, mitochondrial"/>
    <property type="match status" value="1"/>
</dbReference>
<evidence type="ECO:0000256" key="2">
    <source>
        <dbReference type="ARBA" id="ARBA00009236"/>
    </source>
</evidence>
<dbReference type="PIRSF" id="PIRSF000524">
    <property type="entry name" value="SPT"/>
    <property type="match status" value="1"/>
</dbReference>
<evidence type="ECO:0000256" key="3">
    <source>
        <dbReference type="ARBA" id="ARBA00022576"/>
    </source>
</evidence>
<feature type="binding site" evidence="7">
    <location>
        <position position="360"/>
    </location>
    <ligand>
        <name>substrate</name>
    </ligand>
</feature>